<dbReference type="GO" id="GO:0004252">
    <property type="term" value="F:serine-type endopeptidase activity"/>
    <property type="evidence" value="ECO:0007669"/>
    <property type="project" value="InterPro"/>
</dbReference>
<dbReference type="GO" id="GO:0006508">
    <property type="term" value="P:proteolysis"/>
    <property type="evidence" value="ECO:0007669"/>
    <property type="project" value="InterPro"/>
</dbReference>
<dbReference type="InterPro" id="IPR001254">
    <property type="entry name" value="Trypsin_dom"/>
</dbReference>
<dbReference type="OrthoDB" id="5565075at2759"/>
<evidence type="ECO:0000256" key="1">
    <source>
        <dbReference type="ARBA" id="ARBA00023157"/>
    </source>
</evidence>
<comment type="similarity">
    <text evidence="2">Belongs to the peptidase S1 family. CLIP subfamily.</text>
</comment>
<accession>A0A7R8X3E1</accession>
<dbReference type="AlphaFoldDB" id="A0A7R8X3E1"/>
<protein>
    <recommendedName>
        <fullName evidence="3">Peptidase S1 domain-containing protein</fullName>
    </recommendedName>
</protein>
<dbReference type="Proteomes" id="UP000677054">
    <property type="component" value="Unassembled WGS sequence"/>
</dbReference>
<dbReference type="Gene3D" id="2.40.10.10">
    <property type="entry name" value="Trypsin-like serine proteases"/>
    <property type="match status" value="1"/>
</dbReference>
<keyword evidence="1" id="KW-1015">Disulfide bond</keyword>
<feature type="domain" description="Peptidase S1" evidence="3">
    <location>
        <begin position="17"/>
        <end position="184"/>
    </location>
</feature>
<proteinExistence type="inferred from homology"/>
<sequence>MQGPKLSFKALSEQDVKTGEKHNTHDHTYPSAQFYGVSVSHVSTLAVDVMVGTANLSSGGTLIPADYWRIHPNWIPGGFFNGYDIALIHLSTPLTFSDSIQPICYPESDDVLGSAISACDRKFYGWGYRYPNVSSPIDILQKLDVTLTESTTACTNLTDGRVICIKGEPPSSSLCNCSQEAPIIDSKLKRCGLIVSIVTV</sequence>
<organism evidence="4">
    <name type="scientific">Darwinula stevensoni</name>
    <dbReference type="NCBI Taxonomy" id="69355"/>
    <lineage>
        <taxon>Eukaryota</taxon>
        <taxon>Metazoa</taxon>
        <taxon>Ecdysozoa</taxon>
        <taxon>Arthropoda</taxon>
        <taxon>Crustacea</taxon>
        <taxon>Oligostraca</taxon>
        <taxon>Ostracoda</taxon>
        <taxon>Podocopa</taxon>
        <taxon>Podocopida</taxon>
        <taxon>Darwinulocopina</taxon>
        <taxon>Darwinuloidea</taxon>
        <taxon>Darwinulidae</taxon>
        <taxon>Darwinula</taxon>
    </lineage>
</organism>
<dbReference type="EMBL" id="CAJPEV010000201">
    <property type="protein sequence ID" value="CAG0882264.1"/>
    <property type="molecule type" value="Genomic_DNA"/>
</dbReference>
<dbReference type="SUPFAM" id="SSF50494">
    <property type="entry name" value="Trypsin-like serine proteases"/>
    <property type="match status" value="1"/>
</dbReference>
<evidence type="ECO:0000256" key="2">
    <source>
        <dbReference type="ARBA" id="ARBA00024195"/>
    </source>
</evidence>
<evidence type="ECO:0000313" key="5">
    <source>
        <dbReference type="Proteomes" id="UP000677054"/>
    </source>
</evidence>
<dbReference type="Pfam" id="PF00089">
    <property type="entry name" value="Trypsin"/>
    <property type="match status" value="1"/>
</dbReference>
<dbReference type="InterPro" id="IPR043504">
    <property type="entry name" value="Peptidase_S1_PA_chymotrypsin"/>
</dbReference>
<dbReference type="EMBL" id="LR899718">
    <property type="protein sequence ID" value="CAD7241977.1"/>
    <property type="molecule type" value="Genomic_DNA"/>
</dbReference>
<keyword evidence="5" id="KW-1185">Reference proteome</keyword>
<dbReference type="SMART" id="SM00020">
    <property type="entry name" value="Tryp_SPc"/>
    <property type="match status" value="1"/>
</dbReference>
<dbReference type="InterPro" id="IPR009003">
    <property type="entry name" value="Peptidase_S1_PA"/>
</dbReference>
<gene>
    <name evidence="4" type="ORF">DSTB1V02_LOCUS1952</name>
</gene>
<name>A0A7R8X3E1_9CRUS</name>
<dbReference type="PANTHER" id="PTHR24256">
    <property type="entry name" value="TRYPTASE-RELATED"/>
    <property type="match status" value="1"/>
</dbReference>
<reference evidence="4" key="1">
    <citation type="submission" date="2020-11" db="EMBL/GenBank/DDBJ databases">
        <authorList>
            <person name="Tran Van P."/>
        </authorList>
    </citation>
    <scope>NUCLEOTIDE SEQUENCE</scope>
</reference>
<evidence type="ECO:0000313" key="4">
    <source>
        <dbReference type="EMBL" id="CAD7241977.1"/>
    </source>
</evidence>
<evidence type="ECO:0000259" key="3">
    <source>
        <dbReference type="SMART" id="SM00020"/>
    </source>
</evidence>
<dbReference type="InterPro" id="IPR051487">
    <property type="entry name" value="Ser/Thr_Proteases_Immune/Dev"/>
</dbReference>